<dbReference type="PANTHER" id="PTHR43333">
    <property type="entry name" value="2-HACID_DH_C DOMAIN-CONTAINING PROTEIN"/>
    <property type="match status" value="1"/>
</dbReference>
<proteinExistence type="predicted"/>
<protein>
    <submittedName>
        <fullName evidence="4">D-2-hydroxyacid dehydrogenase</fullName>
    </submittedName>
</protein>
<dbReference type="OrthoDB" id="9805416at2"/>
<sequence length="319" mass="36024">MTTIQPNILVYNPKKEEAKAYAECIRDFGFTSVKEASTLEAVEKYLPDTEVVLGWKFPTEILNQPIASKVRWFQSMGAGVDDLVADKSIPDHIHLTRIVDQFGTYISEYVFTYLLHIVKDVSCIRQSQNEQIWDPFISESLAGKTIGIAGLGSIGAEIVRKARAFDMNVHGLSFSGKQASLVERHYTPDDWTEFVKDLDYLVTILPLTEATYHIVDRELLLAMKPTACIVNVGRGALINEEDLINVMQTGHLRAAVLDVFEKEPLPKEHPFWSMPNVYVTPHISGPSTVNGVCRFFAENLKRFINEQPLYGLVDRERGY</sequence>
<organism evidence="4 5">
    <name type="scientific">Cytobacillus depressus</name>
    <dbReference type="NCBI Taxonomy" id="1602942"/>
    <lineage>
        <taxon>Bacteria</taxon>
        <taxon>Bacillati</taxon>
        <taxon>Bacillota</taxon>
        <taxon>Bacilli</taxon>
        <taxon>Bacillales</taxon>
        <taxon>Bacillaceae</taxon>
        <taxon>Cytobacillus</taxon>
    </lineage>
</organism>
<dbReference type="PROSITE" id="PS00671">
    <property type="entry name" value="D_2_HYDROXYACID_DH_3"/>
    <property type="match status" value="1"/>
</dbReference>
<gene>
    <name evidence="4" type="ORF">F7731_17380</name>
</gene>
<dbReference type="InterPro" id="IPR029753">
    <property type="entry name" value="D-isomer_DH_CS"/>
</dbReference>
<dbReference type="GO" id="GO:0016616">
    <property type="term" value="F:oxidoreductase activity, acting on the CH-OH group of donors, NAD or NADP as acceptor"/>
    <property type="evidence" value="ECO:0007669"/>
    <property type="project" value="UniProtKB-ARBA"/>
</dbReference>
<keyword evidence="2" id="KW-0520">NAD</keyword>
<dbReference type="PANTHER" id="PTHR43333:SF1">
    <property type="entry name" value="D-ISOMER SPECIFIC 2-HYDROXYACID DEHYDROGENASE NAD-BINDING DOMAIN-CONTAINING PROTEIN"/>
    <property type="match status" value="1"/>
</dbReference>
<evidence type="ECO:0000256" key="2">
    <source>
        <dbReference type="ARBA" id="ARBA00023027"/>
    </source>
</evidence>
<dbReference type="EMBL" id="WBOS01000010">
    <property type="protein sequence ID" value="KAB2332069.1"/>
    <property type="molecule type" value="Genomic_DNA"/>
</dbReference>
<dbReference type="Pfam" id="PF02826">
    <property type="entry name" value="2-Hacid_dh_C"/>
    <property type="match status" value="1"/>
</dbReference>
<evidence type="ECO:0000313" key="5">
    <source>
        <dbReference type="Proteomes" id="UP000481030"/>
    </source>
</evidence>
<dbReference type="SUPFAM" id="SSF52283">
    <property type="entry name" value="Formate/glycerate dehydrogenase catalytic domain-like"/>
    <property type="match status" value="1"/>
</dbReference>
<dbReference type="RefSeq" id="WP_151536074.1">
    <property type="nucleotide sequence ID" value="NZ_WBOS01000010.1"/>
</dbReference>
<keyword evidence="5" id="KW-1185">Reference proteome</keyword>
<keyword evidence="1" id="KW-0560">Oxidoreductase</keyword>
<evidence type="ECO:0000313" key="4">
    <source>
        <dbReference type="EMBL" id="KAB2332069.1"/>
    </source>
</evidence>
<reference evidence="4 5" key="1">
    <citation type="journal article" date="2016" name="Antonie Van Leeuwenhoek">
        <title>Bacillus depressus sp. nov., isolated from soil of a sunflower field.</title>
        <authorList>
            <person name="Wei X."/>
            <person name="Xin D."/>
            <person name="Xin Y."/>
            <person name="Zhang H."/>
            <person name="Wang T."/>
            <person name="Zhang J."/>
        </authorList>
    </citation>
    <scope>NUCLEOTIDE SEQUENCE [LARGE SCALE GENOMIC DNA]</scope>
    <source>
        <strain evidence="4 5">BZ1</strain>
    </source>
</reference>
<dbReference type="Gene3D" id="3.40.50.720">
    <property type="entry name" value="NAD(P)-binding Rossmann-like Domain"/>
    <property type="match status" value="2"/>
</dbReference>
<accession>A0A6L3V1B2</accession>
<dbReference type="InterPro" id="IPR006140">
    <property type="entry name" value="D-isomer_DH_NAD-bd"/>
</dbReference>
<evidence type="ECO:0000259" key="3">
    <source>
        <dbReference type="Pfam" id="PF02826"/>
    </source>
</evidence>
<evidence type="ECO:0000256" key="1">
    <source>
        <dbReference type="ARBA" id="ARBA00023002"/>
    </source>
</evidence>
<feature type="domain" description="D-isomer specific 2-hydroxyacid dehydrogenase NAD-binding" evidence="3">
    <location>
        <begin position="112"/>
        <end position="284"/>
    </location>
</feature>
<dbReference type="GO" id="GO:0051287">
    <property type="term" value="F:NAD binding"/>
    <property type="evidence" value="ECO:0007669"/>
    <property type="project" value="InterPro"/>
</dbReference>
<dbReference type="CDD" id="cd05300">
    <property type="entry name" value="2-Hacid_dh_1"/>
    <property type="match status" value="1"/>
</dbReference>
<name>A0A6L3V1B2_9BACI</name>
<dbReference type="InterPro" id="IPR036291">
    <property type="entry name" value="NAD(P)-bd_dom_sf"/>
</dbReference>
<dbReference type="SUPFAM" id="SSF51735">
    <property type="entry name" value="NAD(P)-binding Rossmann-fold domains"/>
    <property type="match status" value="1"/>
</dbReference>
<dbReference type="AlphaFoldDB" id="A0A6L3V1B2"/>
<comment type="caution">
    <text evidence="4">The sequence shown here is derived from an EMBL/GenBank/DDBJ whole genome shotgun (WGS) entry which is preliminary data.</text>
</comment>
<dbReference type="Proteomes" id="UP000481030">
    <property type="component" value="Unassembled WGS sequence"/>
</dbReference>